<organism evidence="4 5">
    <name type="scientific">Saprolegnia parasitica (strain CBS 223.65)</name>
    <dbReference type="NCBI Taxonomy" id="695850"/>
    <lineage>
        <taxon>Eukaryota</taxon>
        <taxon>Sar</taxon>
        <taxon>Stramenopiles</taxon>
        <taxon>Oomycota</taxon>
        <taxon>Saprolegniomycetes</taxon>
        <taxon>Saprolegniales</taxon>
        <taxon>Saprolegniaceae</taxon>
        <taxon>Saprolegnia</taxon>
    </lineage>
</organism>
<dbReference type="STRING" id="695850.A0A067BET9"/>
<dbReference type="PANTHER" id="PTHR15837">
    <property type="entry name" value="RAN GUANINE NUCLEOTIDE RELEASE FACTOR"/>
    <property type="match status" value="1"/>
</dbReference>
<dbReference type="Gene3D" id="3.40.1000.10">
    <property type="entry name" value="Mog1/PsbP, alpha/beta/alpha sandwich"/>
    <property type="match status" value="1"/>
</dbReference>
<dbReference type="AlphaFoldDB" id="A0A067BET9"/>
<dbReference type="KEGG" id="spar:SPRG_17826"/>
<accession>A0A067BET9</accession>
<name>A0A067BET9_SAPPC</name>
<dbReference type="EMBL" id="KK584014">
    <property type="protein sequence ID" value="KDO16628.1"/>
    <property type="molecule type" value="Genomic_DNA"/>
</dbReference>
<dbReference type="GO" id="GO:0005634">
    <property type="term" value="C:nucleus"/>
    <property type="evidence" value="ECO:0007669"/>
    <property type="project" value="TreeGrafter"/>
</dbReference>
<dbReference type="GeneID" id="24139354"/>
<dbReference type="RefSeq" id="XP_012212665.1">
    <property type="nucleotide sequence ID" value="XM_012357275.1"/>
</dbReference>
<dbReference type="InterPro" id="IPR007681">
    <property type="entry name" value="Mog1"/>
</dbReference>
<dbReference type="Pfam" id="PF04603">
    <property type="entry name" value="Mog1"/>
    <property type="match status" value="1"/>
</dbReference>
<evidence type="ECO:0000256" key="2">
    <source>
        <dbReference type="ARBA" id="ARBA00022448"/>
    </source>
</evidence>
<evidence type="ECO:0000256" key="3">
    <source>
        <dbReference type="ARBA" id="ARBA00022927"/>
    </source>
</evidence>
<protein>
    <recommendedName>
        <fullName evidence="6">Ran guanine nucleotide release factor</fullName>
    </recommendedName>
</protein>
<comment type="similarity">
    <text evidence="1">Belongs to the MOG1 family.</text>
</comment>
<keyword evidence="3" id="KW-0653">Protein transport</keyword>
<dbReference type="OMA" id="ECSSAWM"/>
<dbReference type="GO" id="GO:0005085">
    <property type="term" value="F:guanyl-nucleotide exchange factor activity"/>
    <property type="evidence" value="ECO:0007669"/>
    <property type="project" value="TreeGrafter"/>
</dbReference>
<dbReference type="GO" id="GO:0006606">
    <property type="term" value="P:protein import into nucleus"/>
    <property type="evidence" value="ECO:0007669"/>
    <property type="project" value="TreeGrafter"/>
</dbReference>
<dbReference type="SUPFAM" id="SSF55724">
    <property type="entry name" value="Mog1p/PsbP-like"/>
    <property type="match status" value="1"/>
</dbReference>
<keyword evidence="2" id="KW-0813">Transport</keyword>
<evidence type="ECO:0008006" key="6">
    <source>
        <dbReference type="Google" id="ProtNLM"/>
    </source>
</evidence>
<dbReference type="OrthoDB" id="10255285at2759"/>
<dbReference type="Proteomes" id="UP000030745">
    <property type="component" value="Unassembled WGS sequence"/>
</dbReference>
<evidence type="ECO:0000313" key="5">
    <source>
        <dbReference type="Proteomes" id="UP000030745"/>
    </source>
</evidence>
<keyword evidence="5" id="KW-1185">Reference proteome</keyword>
<dbReference type="GO" id="GO:0031267">
    <property type="term" value="F:small GTPase binding"/>
    <property type="evidence" value="ECO:0007669"/>
    <property type="project" value="TreeGrafter"/>
</dbReference>
<evidence type="ECO:0000313" key="4">
    <source>
        <dbReference type="EMBL" id="KDO16628.1"/>
    </source>
</evidence>
<proteinExistence type="inferred from homology"/>
<dbReference type="VEuPathDB" id="FungiDB:SPRG_17826"/>
<dbReference type="InterPro" id="IPR016123">
    <property type="entry name" value="Mog1/PsbP_a/b/a-sand"/>
</dbReference>
<dbReference type="PANTHER" id="PTHR15837:SF0">
    <property type="entry name" value="RAN GUANINE NUCLEOTIDE RELEASE FACTOR"/>
    <property type="match status" value="1"/>
</dbReference>
<evidence type="ECO:0000256" key="1">
    <source>
        <dbReference type="ARBA" id="ARBA00010307"/>
    </source>
</evidence>
<sequence>MKRSLFGGAISCDVPSGFADVSEFRQVPDNQEVFADAATDRCVIIELLQMEDTIGDSATGVFYFNEIADSNACAPTDRHVAQAFTMPASEVHGLQVPAHIAVGTQAVAKYKEAAKNVIQVYVCCLRLPRATTDLVVSVTVPISVDPNSSSRGHVPTDVDEGSVFLKAIFRSLAVHDWDLFQ</sequence>
<gene>
    <name evidence="4" type="ORF">SPRG_17826</name>
</gene>
<reference evidence="4 5" key="1">
    <citation type="journal article" date="2013" name="PLoS Genet.">
        <title>Distinctive expansion of potential virulence genes in the genome of the oomycete fish pathogen Saprolegnia parasitica.</title>
        <authorList>
            <person name="Jiang R.H."/>
            <person name="de Bruijn I."/>
            <person name="Haas B.J."/>
            <person name="Belmonte R."/>
            <person name="Lobach L."/>
            <person name="Christie J."/>
            <person name="van den Ackerveken G."/>
            <person name="Bottin A."/>
            <person name="Bulone V."/>
            <person name="Diaz-Moreno S.M."/>
            <person name="Dumas B."/>
            <person name="Fan L."/>
            <person name="Gaulin E."/>
            <person name="Govers F."/>
            <person name="Grenville-Briggs L.J."/>
            <person name="Horner N.R."/>
            <person name="Levin J.Z."/>
            <person name="Mammella M."/>
            <person name="Meijer H.J."/>
            <person name="Morris P."/>
            <person name="Nusbaum C."/>
            <person name="Oome S."/>
            <person name="Phillips A.J."/>
            <person name="van Rooyen D."/>
            <person name="Rzeszutek E."/>
            <person name="Saraiva M."/>
            <person name="Secombes C.J."/>
            <person name="Seidl M.F."/>
            <person name="Snel B."/>
            <person name="Stassen J.H."/>
            <person name="Sykes S."/>
            <person name="Tripathy S."/>
            <person name="van den Berg H."/>
            <person name="Vega-Arreguin J.C."/>
            <person name="Wawra S."/>
            <person name="Young S.K."/>
            <person name="Zeng Q."/>
            <person name="Dieguez-Uribeondo J."/>
            <person name="Russ C."/>
            <person name="Tyler B.M."/>
            <person name="van West P."/>
        </authorList>
    </citation>
    <scope>NUCLEOTIDE SEQUENCE [LARGE SCALE GENOMIC DNA]</scope>
    <source>
        <strain evidence="4 5">CBS 223.65</strain>
    </source>
</reference>